<dbReference type="GO" id="GO:0003723">
    <property type="term" value="F:RNA binding"/>
    <property type="evidence" value="ECO:0007669"/>
    <property type="project" value="UniProtKB-KW"/>
</dbReference>
<evidence type="ECO:0000313" key="5">
    <source>
        <dbReference type="EMBL" id="KZX12701.1"/>
    </source>
</evidence>
<sequence length="288" mass="32979">MKFKTNSYHNNLLMDVERIAFFQEALDILNSRKKKINIAYDLGSGSGILASLASKISKKVIAIEKDHLICKMARTNLKSLDNVEFIWEDVLKYKFNQKADLIICEALDTGLIDEEEVLILNHAINSLNDDGIIIPDSVINIIEPVNMDHPLIHYEDVEYSISNIDTNESNKKQYNLKINKSKYKHKILGNYKLLNSINFYKLNDPKVNEKIKFKINTNGCFNGLKIRTFTVFNNQLIISQTPMLNPPLFIPIDEIEVKKGDEIKVNIKYQMGGGLETIDVSYNGDYNE</sequence>
<dbReference type="PANTHER" id="PTHR11006:SF53">
    <property type="entry name" value="PROTEIN ARGININE N-METHYLTRANSFERASE 3"/>
    <property type="match status" value="1"/>
</dbReference>
<protein>
    <submittedName>
        <fullName evidence="5">Ribosomal protein L11 methyltransferase</fullName>
    </submittedName>
</protein>
<evidence type="ECO:0000313" key="6">
    <source>
        <dbReference type="Proteomes" id="UP000077245"/>
    </source>
</evidence>
<evidence type="ECO:0000256" key="4">
    <source>
        <dbReference type="ARBA" id="ARBA00022884"/>
    </source>
</evidence>
<dbReference type="GO" id="GO:0032259">
    <property type="term" value="P:methylation"/>
    <property type="evidence" value="ECO:0007669"/>
    <property type="project" value="UniProtKB-KW"/>
</dbReference>
<dbReference type="InterPro" id="IPR001737">
    <property type="entry name" value="KsgA/Erm"/>
</dbReference>
<keyword evidence="1 5" id="KW-0489">Methyltransferase</keyword>
<dbReference type="EMBL" id="LWMV01000163">
    <property type="protein sequence ID" value="KZX12701.1"/>
    <property type="molecule type" value="Genomic_DNA"/>
</dbReference>
<dbReference type="OrthoDB" id="106720at2157"/>
<evidence type="ECO:0000256" key="2">
    <source>
        <dbReference type="ARBA" id="ARBA00022679"/>
    </source>
</evidence>
<keyword evidence="6" id="KW-1185">Reference proteome</keyword>
<dbReference type="CDD" id="cd02440">
    <property type="entry name" value="AdoMet_MTases"/>
    <property type="match status" value="1"/>
</dbReference>
<name>A0A166B0B5_9EURY</name>
<dbReference type="Pfam" id="PF00398">
    <property type="entry name" value="RrnaAD"/>
    <property type="match status" value="1"/>
</dbReference>
<keyword evidence="5" id="KW-0689">Ribosomal protein</keyword>
<dbReference type="GO" id="GO:0042054">
    <property type="term" value="F:histone methyltransferase activity"/>
    <property type="evidence" value="ECO:0007669"/>
    <property type="project" value="TreeGrafter"/>
</dbReference>
<dbReference type="InterPro" id="IPR025799">
    <property type="entry name" value="Arg_MeTrfase"/>
</dbReference>
<keyword evidence="5" id="KW-0687">Ribonucleoprotein</keyword>
<gene>
    <name evidence="5" type="primary">prmA_1</name>
    <name evidence="5" type="ORF">MBCUR_09540</name>
</gene>
<dbReference type="PATRIC" id="fig|49547.3.peg.1023"/>
<comment type="caution">
    <text evidence="5">The sequence shown here is derived from an EMBL/GenBank/DDBJ whole genome shotgun (WGS) entry which is preliminary data.</text>
</comment>
<dbReference type="GO" id="GO:0016274">
    <property type="term" value="F:protein-arginine N-methyltransferase activity"/>
    <property type="evidence" value="ECO:0007669"/>
    <property type="project" value="InterPro"/>
</dbReference>
<dbReference type="GO" id="GO:0005840">
    <property type="term" value="C:ribosome"/>
    <property type="evidence" value="ECO:0007669"/>
    <property type="project" value="UniProtKB-KW"/>
</dbReference>
<dbReference type="Gene3D" id="3.40.50.150">
    <property type="entry name" value="Vaccinia Virus protein VP39"/>
    <property type="match status" value="1"/>
</dbReference>
<dbReference type="PANTHER" id="PTHR11006">
    <property type="entry name" value="PROTEIN ARGININE N-METHYLTRANSFERASE"/>
    <property type="match status" value="1"/>
</dbReference>
<evidence type="ECO:0000256" key="3">
    <source>
        <dbReference type="ARBA" id="ARBA00022691"/>
    </source>
</evidence>
<evidence type="ECO:0000256" key="1">
    <source>
        <dbReference type="ARBA" id="ARBA00022603"/>
    </source>
</evidence>
<dbReference type="Proteomes" id="UP000077245">
    <property type="component" value="Unassembled WGS sequence"/>
</dbReference>
<dbReference type="AlphaFoldDB" id="A0A166B0B5"/>
<organism evidence="5 6">
    <name type="scientific">Methanobrevibacter curvatus</name>
    <dbReference type="NCBI Taxonomy" id="49547"/>
    <lineage>
        <taxon>Archaea</taxon>
        <taxon>Methanobacteriati</taxon>
        <taxon>Methanobacteriota</taxon>
        <taxon>Methanomada group</taxon>
        <taxon>Methanobacteria</taxon>
        <taxon>Methanobacteriales</taxon>
        <taxon>Methanobacteriaceae</taxon>
        <taxon>Methanobrevibacter</taxon>
    </lineage>
</organism>
<accession>A0A166B0B5</accession>
<keyword evidence="3" id="KW-0949">S-adenosyl-L-methionine</keyword>
<proteinExistence type="predicted"/>
<dbReference type="STRING" id="49547.MBCUR_09540"/>
<dbReference type="RefSeq" id="WP_067090888.1">
    <property type="nucleotide sequence ID" value="NZ_LWMV01000163.1"/>
</dbReference>
<dbReference type="SUPFAM" id="SSF53335">
    <property type="entry name" value="S-adenosyl-L-methionine-dependent methyltransferases"/>
    <property type="match status" value="1"/>
</dbReference>
<keyword evidence="4" id="KW-0694">RNA-binding</keyword>
<reference evidence="5 6" key="1">
    <citation type="submission" date="2016-04" db="EMBL/GenBank/DDBJ databases">
        <title>Genome sequence of Methanobrevibacter curvatus DSM 11111.</title>
        <authorList>
            <person name="Poehlein A."/>
            <person name="Seedorf H."/>
            <person name="Daniel R."/>
        </authorList>
    </citation>
    <scope>NUCLEOTIDE SEQUENCE [LARGE SCALE GENOMIC DNA]</scope>
    <source>
        <strain evidence="5 6">DSM 11111</strain>
    </source>
</reference>
<keyword evidence="2 5" id="KW-0808">Transferase</keyword>
<dbReference type="InterPro" id="IPR029063">
    <property type="entry name" value="SAM-dependent_MTases_sf"/>
</dbReference>